<feature type="region of interest" description="Disordered" evidence="1">
    <location>
        <begin position="60"/>
        <end position="90"/>
    </location>
</feature>
<feature type="chain" id="PRO_5047296958" evidence="2">
    <location>
        <begin position="18"/>
        <end position="90"/>
    </location>
</feature>
<name>A0ABU0YMY2_9PROT</name>
<keyword evidence="4" id="KW-1185">Reference proteome</keyword>
<comment type="caution">
    <text evidence="3">The sequence shown here is derived from an EMBL/GenBank/DDBJ whole genome shotgun (WGS) entry which is preliminary data.</text>
</comment>
<evidence type="ECO:0000313" key="3">
    <source>
        <dbReference type="EMBL" id="MDQ7249049.1"/>
    </source>
</evidence>
<keyword evidence="2" id="KW-0732">Signal</keyword>
<reference evidence="4" key="1">
    <citation type="submission" date="2023-08" db="EMBL/GenBank/DDBJ databases">
        <title>Rhodospirillaceae gen. nov., a novel taxon isolated from the Yangtze River Yuezi River estuary sludge.</title>
        <authorList>
            <person name="Ruan L."/>
        </authorList>
    </citation>
    <scope>NUCLEOTIDE SEQUENCE [LARGE SCALE GENOMIC DNA]</scope>
    <source>
        <strain evidence="4">R-7</strain>
    </source>
</reference>
<dbReference type="RefSeq" id="WP_379956591.1">
    <property type="nucleotide sequence ID" value="NZ_JAUYVI010000004.1"/>
</dbReference>
<gene>
    <name evidence="3" type="ORF">Q8A70_15285</name>
</gene>
<dbReference type="PROSITE" id="PS51257">
    <property type="entry name" value="PROKAR_LIPOPROTEIN"/>
    <property type="match status" value="1"/>
</dbReference>
<dbReference type="Proteomes" id="UP001230156">
    <property type="component" value="Unassembled WGS sequence"/>
</dbReference>
<organism evidence="3 4">
    <name type="scientific">Dongia sedimenti</name>
    <dbReference type="NCBI Taxonomy" id="3064282"/>
    <lineage>
        <taxon>Bacteria</taxon>
        <taxon>Pseudomonadati</taxon>
        <taxon>Pseudomonadota</taxon>
        <taxon>Alphaproteobacteria</taxon>
        <taxon>Rhodospirillales</taxon>
        <taxon>Dongiaceae</taxon>
        <taxon>Dongia</taxon>
    </lineage>
</organism>
<evidence type="ECO:0000256" key="2">
    <source>
        <dbReference type="SAM" id="SignalP"/>
    </source>
</evidence>
<protein>
    <submittedName>
        <fullName evidence="3">Uncharacterized protein</fullName>
    </submittedName>
</protein>
<sequence length="90" mass="10069">MRFFAMLLAAAMLPALSGCELFNAFANSHTEQAKPISVEIIKDPETGEITKLTHWQFPNGDMTTTTDRFKKDTPVTDRRTTGRAPVRIVD</sequence>
<proteinExistence type="predicted"/>
<evidence type="ECO:0000313" key="4">
    <source>
        <dbReference type="Proteomes" id="UP001230156"/>
    </source>
</evidence>
<evidence type="ECO:0000256" key="1">
    <source>
        <dbReference type="SAM" id="MobiDB-lite"/>
    </source>
</evidence>
<dbReference type="EMBL" id="JAUYVI010000004">
    <property type="protein sequence ID" value="MDQ7249049.1"/>
    <property type="molecule type" value="Genomic_DNA"/>
</dbReference>
<feature type="signal peptide" evidence="2">
    <location>
        <begin position="1"/>
        <end position="17"/>
    </location>
</feature>
<feature type="compositionally biased region" description="Basic and acidic residues" evidence="1">
    <location>
        <begin position="67"/>
        <end position="80"/>
    </location>
</feature>
<accession>A0ABU0YMY2</accession>